<protein>
    <submittedName>
        <fullName evidence="2">Uncharacterized protein</fullName>
    </submittedName>
</protein>
<comment type="caution">
    <text evidence="2">The sequence shown here is derived from an EMBL/GenBank/DDBJ whole genome shotgun (WGS) entry which is preliminary data.</text>
</comment>
<evidence type="ECO:0000313" key="2">
    <source>
        <dbReference type="EMBL" id="KRY94296.1"/>
    </source>
</evidence>
<evidence type="ECO:0000313" key="3">
    <source>
        <dbReference type="Proteomes" id="UP000054805"/>
    </source>
</evidence>
<dbReference type="EMBL" id="JYDS01005624">
    <property type="protein sequence ID" value="KRY94296.1"/>
    <property type="molecule type" value="Genomic_DNA"/>
</dbReference>
<name>A0A0V1G7M4_TRIPS</name>
<keyword evidence="3" id="KW-1185">Reference proteome</keyword>
<dbReference type="AlphaFoldDB" id="A0A0V1G7M4"/>
<accession>A0A0V1G7M4</accession>
<reference evidence="2 3" key="1">
    <citation type="submission" date="2015-01" db="EMBL/GenBank/DDBJ databases">
        <title>Evolution of Trichinella species and genotypes.</title>
        <authorList>
            <person name="Korhonen P.K."/>
            <person name="Edoardo P."/>
            <person name="Giuseppe L.R."/>
            <person name="Gasser R.B."/>
        </authorList>
    </citation>
    <scope>NUCLEOTIDE SEQUENCE [LARGE SCALE GENOMIC DNA]</scope>
    <source>
        <strain evidence="2">ISS588</strain>
    </source>
</reference>
<gene>
    <name evidence="2" type="ORF">T4B_11634</name>
</gene>
<organism evidence="2 3">
    <name type="scientific">Trichinella pseudospiralis</name>
    <name type="common">Parasitic roundworm</name>
    <dbReference type="NCBI Taxonomy" id="6337"/>
    <lineage>
        <taxon>Eukaryota</taxon>
        <taxon>Metazoa</taxon>
        <taxon>Ecdysozoa</taxon>
        <taxon>Nematoda</taxon>
        <taxon>Enoplea</taxon>
        <taxon>Dorylaimia</taxon>
        <taxon>Trichinellida</taxon>
        <taxon>Trichinellidae</taxon>
        <taxon>Trichinella</taxon>
    </lineage>
</organism>
<sequence>MKTVQNETFRDEKSLLMKAIKFAVSTQTSSYPAKQTQHHGLDHSR</sequence>
<feature type="compositionally biased region" description="Polar residues" evidence="1">
    <location>
        <begin position="26"/>
        <end position="35"/>
    </location>
</feature>
<dbReference type="Proteomes" id="UP000054805">
    <property type="component" value="Unassembled WGS sequence"/>
</dbReference>
<proteinExistence type="predicted"/>
<evidence type="ECO:0000256" key="1">
    <source>
        <dbReference type="SAM" id="MobiDB-lite"/>
    </source>
</evidence>
<feature type="region of interest" description="Disordered" evidence="1">
    <location>
        <begin position="26"/>
        <end position="45"/>
    </location>
</feature>